<sequence>MLAGWESVERWAPGRPVPEAGEWANYIQRLLWGVAKEGDLVKSLLILYILQMKRLREPVVRPTMAMTSERWNEEIGGRIENIEALSIHHSPSA</sequence>
<comment type="caution">
    <text evidence="1">The sequence shown here is derived from an EMBL/GenBank/DDBJ whole genome shotgun (WGS) entry which is preliminary data.</text>
</comment>
<dbReference type="AlphaFoldDB" id="A0A9W9IZW6"/>
<name>A0A9W9IZW6_9EURO</name>
<dbReference type="Proteomes" id="UP001150942">
    <property type="component" value="Unassembled WGS sequence"/>
</dbReference>
<protein>
    <submittedName>
        <fullName evidence="1">Uncharacterized protein</fullName>
    </submittedName>
</protein>
<evidence type="ECO:0000313" key="1">
    <source>
        <dbReference type="EMBL" id="KAJ5187077.1"/>
    </source>
</evidence>
<dbReference type="OrthoDB" id="4314997at2759"/>
<reference evidence="1" key="1">
    <citation type="submission" date="2022-11" db="EMBL/GenBank/DDBJ databases">
        <authorList>
            <person name="Petersen C."/>
        </authorList>
    </citation>
    <scope>NUCLEOTIDE SEQUENCE</scope>
    <source>
        <strain evidence="1">IBT 20477</strain>
    </source>
</reference>
<gene>
    <name evidence="1" type="ORF">N7449_010071</name>
</gene>
<organism evidence="1 2">
    <name type="scientific">Penicillium cf. viridicatum</name>
    <dbReference type="NCBI Taxonomy" id="2972119"/>
    <lineage>
        <taxon>Eukaryota</taxon>
        <taxon>Fungi</taxon>
        <taxon>Dikarya</taxon>
        <taxon>Ascomycota</taxon>
        <taxon>Pezizomycotina</taxon>
        <taxon>Eurotiomycetes</taxon>
        <taxon>Eurotiomycetidae</taxon>
        <taxon>Eurotiales</taxon>
        <taxon>Aspergillaceae</taxon>
        <taxon>Penicillium</taxon>
    </lineage>
</organism>
<keyword evidence="2" id="KW-1185">Reference proteome</keyword>
<accession>A0A9W9IZW6</accession>
<proteinExistence type="predicted"/>
<dbReference type="EMBL" id="JAPQKQ010000007">
    <property type="protein sequence ID" value="KAJ5187077.1"/>
    <property type="molecule type" value="Genomic_DNA"/>
</dbReference>
<evidence type="ECO:0000313" key="2">
    <source>
        <dbReference type="Proteomes" id="UP001150942"/>
    </source>
</evidence>
<reference evidence="1" key="2">
    <citation type="journal article" date="2023" name="IMA Fungus">
        <title>Comparative genomic study of the Penicillium genus elucidates a diverse pangenome and 15 lateral gene transfer events.</title>
        <authorList>
            <person name="Petersen C."/>
            <person name="Sorensen T."/>
            <person name="Nielsen M.R."/>
            <person name="Sondergaard T.E."/>
            <person name="Sorensen J.L."/>
            <person name="Fitzpatrick D.A."/>
            <person name="Frisvad J.C."/>
            <person name="Nielsen K.L."/>
        </authorList>
    </citation>
    <scope>NUCLEOTIDE SEQUENCE</scope>
    <source>
        <strain evidence="1">IBT 20477</strain>
    </source>
</reference>